<dbReference type="GO" id="GO:0050567">
    <property type="term" value="F:glutaminyl-tRNA synthase (glutamine-hydrolyzing) activity"/>
    <property type="evidence" value="ECO:0007669"/>
    <property type="project" value="UniProtKB-UniRule"/>
</dbReference>
<evidence type="ECO:0000256" key="10">
    <source>
        <dbReference type="HAMAP-Rule" id="MF_00120"/>
    </source>
</evidence>
<dbReference type="InterPro" id="IPR000120">
    <property type="entry name" value="Amidase"/>
</dbReference>
<evidence type="ECO:0000256" key="9">
    <source>
        <dbReference type="ARBA" id="ARBA00047407"/>
    </source>
</evidence>
<dbReference type="NCBIfam" id="TIGR00132">
    <property type="entry name" value="gatA"/>
    <property type="match status" value="1"/>
</dbReference>
<proteinExistence type="inferred from homology"/>
<evidence type="ECO:0000256" key="3">
    <source>
        <dbReference type="ARBA" id="ARBA00012739"/>
    </source>
</evidence>
<gene>
    <name evidence="10 12" type="primary">gatA</name>
    <name evidence="12" type="ORF">GWO12_14115</name>
</gene>
<dbReference type="Proteomes" id="UP000702544">
    <property type="component" value="Unassembled WGS sequence"/>
</dbReference>
<evidence type="ECO:0000256" key="1">
    <source>
        <dbReference type="ARBA" id="ARBA00008069"/>
    </source>
</evidence>
<keyword evidence="7 10" id="KW-0067">ATP-binding</keyword>
<accession>A0AAE4ZBM1</accession>
<keyword evidence="6 10" id="KW-0547">Nucleotide-binding</keyword>
<name>A0AAE4ZBM1_9BACT</name>
<protein>
    <recommendedName>
        <fullName evidence="4 10">Glutamyl-tRNA(Gln) amidotransferase subunit A</fullName>
        <shortName evidence="10">Glu-ADT subunit A</shortName>
        <ecNumber evidence="3 10">6.3.5.7</ecNumber>
    </recommendedName>
</protein>
<feature type="active site" description="Charge relay system" evidence="10">
    <location>
        <position position="83"/>
    </location>
</feature>
<comment type="similarity">
    <text evidence="1 10">Belongs to the amidase family. GatA subfamily.</text>
</comment>
<keyword evidence="8 10" id="KW-0648">Protein biosynthesis</keyword>
<evidence type="ECO:0000313" key="13">
    <source>
        <dbReference type="Proteomes" id="UP000702544"/>
    </source>
</evidence>
<dbReference type="HAMAP" id="MF_00120">
    <property type="entry name" value="GatA"/>
    <property type="match status" value="1"/>
</dbReference>
<evidence type="ECO:0000256" key="6">
    <source>
        <dbReference type="ARBA" id="ARBA00022741"/>
    </source>
</evidence>
<sequence length="484" mass="50620">MSETAGRTVGELRTALQGGDLSVTDLLQATRAAIAAADADEPSLGAFLWVAGDELDARAAELDRALAAGEKLGPLAGVPVAVKDNICTLDGPTTCGSRILEDYRSPYEATAVQRLRQAGALIVAKTNLDEFGMGSSNENSAFGPARNPVDLTRVPGGSSGGSAAAVAAGLVPLALGSDTGGSVRQPASFCGVVGLKPTYGRVSRHGLVAFASSLEGIGPIAGRVEDAATALNVMAGFDENDSTSARALVPDFCAELDAGVDGLTVGVPREYFPDDLDPGIEARSRTALEWLEGAGAKLREISLPHTEYAIATYYLVANAEASSNLARYDGVRYGWRAPGAESTSAVYRESRGGGFGGEVKRRIALGTYGLSAGYHEEYYGRGQRVRRLIAADFERAFDDGIDVIFTPTSPTVAFELGERLDDPVQMYLADVFTATANLAGLPAISVPIGALDRLPVGGQLIGQRFDEATVLRAAYVLEHQMNAR</sequence>
<evidence type="ECO:0000259" key="11">
    <source>
        <dbReference type="Pfam" id="PF01425"/>
    </source>
</evidence>
<organism evidence="12 13">
    <name type="scientific">Candidatus Kutchimonas denitrificans</name>
    <dbReference type="NCBI Taxonomy" id="3056748"/>
    <lineage>
        <taxon>Bacteria</taxon>
        <taxon>Pseudomonadati</taxon>
        <taxon>Gemmatimonadota</taxon>
        <taxon>Gemmatimonadia</taxon>
        <taxon>Candidatus Palauibacterales</taxon>
        <taxon>Candidatus Palauibacteraceae</taxon>
        <taxon>Candidatus Kutchimonas</taxon>
    </lineage>
</organism>
<dbReference type="PANTHER" id="PTHR11895:SF151">
    <property type="entry name" value="GLUTAMYL-TRNA(GLN) AMIDOTRANSFERASE SUBUNIT A"/>
    <property type="match status" value="1"/>
</dbReference>
<dbReference type="EMBL" id="JAACAK010000114">
    <property type="protein sequence ID" value="NIR76227.1"/>
    <property type="molecule type" value="Genomic_DNA"/>
</dbReference>
<evidence type="ECO:0000256" key="7">
    <source>
        <dbReference type="ARBA" id="ARBA00022840"/>
    </source>
</evidence>
<dbReference type="PANTHER" id="PTHR11895">
    <property type="entry name" value="TRANSAMIDASE"/>
    <property type="match status" value="1"/>
</dbReference>
<evidence type="ECO:0000256" key="2">
    <source>
        <dbReference type="ARBA" id="ARBA00011123"/>
    </source>
</evidence>
<dbReference type="Gene3D" id="3.90.1300.10">
    <property type="entry name" value="Amidase signature (AS) domain"/>
    <property type="match status" value="1"/>
</dbReference>
<dbReference type="GO" id="GO:0005524">
    <property type="term" value="F:ATP binding"/>
    <property type="evidence" value="ECO:0007669"/>
    <property type="project" value="UniProtKB-KW"/>
</dbReference>
<evidence type="ECO:0000256" key="8">
    <source>
        <dbReference type="ARBA" id="ARBA00022917"/>
    </source>
</evidence>
<dbReference type="InterPro" id="IPR020556">
    <property type="entry name" value="Amidase_CS"/>
</dbReference>
<evidence type="ECO:0000256" key="5">
    <source>
        <dbReference type="ARBA" id="ARBA00022598"/>
    </source>
</evidence>
<dbReference type="InterPro" id="IPR036928">
    <property type="entry name" value="AS_sf"/>
</dbReference>
<comment type="caution">
    <text evidence="12">The sequence shown here is derived from an EMBL/GenBank/DDBJ whole genome shotgun (WGS) entry which is preliminary data.</text>
</comment>
<dbReference type="InterPro" id="IPR023631">
    <property type="entry name" value="Amidase_dom"/>
</dbReference>
<feature type="domain" description="Amidase" evidence="11">
    <location>
        <begin position="29"/>
        <end position="471"/>
    </location>
</feature>
<feature type="active site" description="Charge relay system" evidence="10">
    <location>
        <position position="158"/>
    </location>
</feature>
<dbReference type="GO" id="GO:0030956">
    <property type="term" value="C:glutamyl-tRNA(Gln) amidotransferase complex"/>
    <property type="evidence" value="ECO:0007669"/>
    <property type="project" value="InterPro"/>
</dbReference>
<dbReference type="AlphaFoldDB" id="A0AAE4ZBM1"/>
<evidence type="ECO:0000313" key="12">
    <source>
        <dbReference type="EMBL" id="NIR76227.1"/>
    </source>
</evidence>
<feature type="active site" description="Acyl-ester intermediate" evidence="10">
    <location>
        <position position="182"/>
    </location>
</feature>
<comment type="catalytic activity">
    <reaction evidence="9 10">
        <text>L-glutamyl-tRNA(Gln) + L-glutamine + ATP + H2O = L-glutaminyl-tRNA(Gln) + L-glutamate + ADP + phosphate + H(+)</text>
        <dbReference type="Rhea" id="RHEA:17521"/>
        <dbReference type="Rhea" id="RHEA-COMP:9681"/>
        <dbReference type="Rhea" id="RHEA-COMP:9684"/>
        <dbReference type="ChEBI" id="CHEBI:15377"/>
        <dbReference type="ChEBI" id="CHEBI:15378"/>
        <dbReference type="ChEBI" id="CHEBI:29985"/>
        <dbReference type="ChEBI" id="CHEBI:30616"/>
        <dbReference type="ChEBI" id="CHEBI:43474"/>
        <dbReference type="ChEBI" id="CHEBI:58359"/>
        <dbReference type="ChEBI" id="CHEBI:78520"/>
        <dbReference type="ChEBI" id="CHEBI:78521"/>
        <dbReference type="ChEBI" id="CHEBI:456216"/>
        <dbReference type="EC" id="6.3.5.7"/>
    </reaction>
</comment>
<keyword evidence="5 10" id="KW-0436">Ligase</keyword>
<comment type="function">
    <text evidence="10">Allows the formation of correctly charged Gln-tRNA(Gln) through the transamidation of misacylated Glu-tRNA(Gln) in organisms which lack glutaminyl-tRNA synthetase. The reaction takes place in the presence of glutamine and ATP through an activated gamma-phospho-Glu-tRNA(Gln).</text>
</comment>
<reference evidence="12 13" key="1">
    <citation type="submission" date="2020-01" db="EMBL/GenBank/DDBJ databases">
        <title>Genomes assembled from Gulf of Kutch pelagic sediment metagenomes.</title>
        <authorList>
            <person name="Chandrashekar M."/>
            <person name="Mahajan M.S."/>
            <person name="Dave K.J."/>
            <person name="Vatsa P."/>
            <person name="Nathani N.M."/>
        </authorList>
    </citation>
    <scope>NUCLEOTIDE SEQUENCE [LARGE SCALE GENOMIC DNA]</scope>
    <source>
        <strain evidence="12">KS3-K002</strain>
    </source>
</reference>
<dbReference type="Pfam" id="PF01425">
    <property type="entry name" value="Amidase"/>
    <property type="match status" value="1"/>
</dbReference>
<dbReference type="InterPro" id="IPR004412">
    <property type="entry name" value="GatA"/>
</dbReference>
<dbReference type="SUPFAM" id="SSF75304">
    <property type="entry name" value="Amidase signature (AS) enzymes"/>
    <property type="match status" value="1"/>
</dbReference>
<evidence type="ECO:0000256" key="4">
    <source>
        <dbReference type="ARBA" id="ARBA00014428"/>
    </source>
</evidence>
<dbReference type="GO" id="GO:0006412">
    <property type="term" value="P:translation"/>
    <property type="evidence" value="ECO:0007669"/>
    <property type="project" value="UniProtKB-UniRule"/>
</dbReference>
<dbReference type="EC" id="6.3.5.7" evidence="3 10"/>
<dbReference type="PROSITE" id="PS00571">
    <property type="entry name" value="AMIDASES"/>
    <property type="match status" value="1"/>
</dbReference>
<comment type="subunit">
    <text evidence="2 10">Heterotrimer of A, B and C subunits.</text>
</comment>